<gene>
    <name evidence="2" type="ORF">BON30_14910</name>
</gene>
<evidence type="ECO:0000256" key="1">
    <source>
        <dbReference type="SAM" id="Phobius"/>
    </source>
</evidence>
<accession>A0A1L9BEA4</accession>
<keyword evidence="1" id="KW-1133">Transmembrane helix</keyword>
<protein>
    <submittedName>
        <fullName evidence="2">DUF3592 domain-containing protein</fullName>
    </submittedName>
</protein>
<dbReference type="AlphaFoldDB" id="A0A1L9BEA4"/>
<dbReference type="RefSeq" id="WP_071899202.1">
    <property type="nucleotide sequence ID" value="NZ_MPIN01000003.1"/>
</dbReference>
<organism evidence="2 3">
    <name type="scientific">Cystobacter ferrugineus</name>
    <dbReference type="NCBI Taxonomy" id="83449"/>
    <lineage>
        <taxon>Bacteria</taxon>
        <taxon>Pseudomonadati</taxon>
        <taxon>Myxococcota</taxon>
        <taxon>Myxococcia</taxon>
        <taxon>Myxococcales</taxon>
        <taxon>Cystobacterineae</taxon>
        <taxon>Archangiaceae</taxon>
        <taxon>Cystobacter</taxon>
    </lineage>
</organism>
<dbReference type="EMBL" id="MPIN01000003">
    <property type="protein sequence ID" value="OJH40573.1"/>
    <property type="molecule type" value="Genomic_DNA"/>
</dbReference>
<reference evidence="2 3" key="2">
    <citation type="submission" date="2016-12" db="EMBL/GenBank/DDBJ databases">
        <title>Draft Genome Sequence of Cystobacter ferrugineus Strain Cbfe23.</title>
        <authorList>
            <person name="Akbar S."/>
            <person name="Dowd S.E."/>
            <person name="Stevens D.C."/>
        </authorList>
    </citation>
    <scope>NUCLEOTIDE SEQUENCE [LARGE SCALE GENOMIC DNA]</scope>
    <source>
        <strain evidence="2 3">Cbfe23</strain>
    </source>
</reference>
<evidence type="ECO:0000313" key="2">
    <source>
        <dbReference type="EMBL" id="OJH40573.1"/>
    </source>
</evidence>
<sequence>MQLAIPQAPRRVSLIRVPGALARLGRVLLGGLSLMAALGAGAALLGRFVVEEQGFVARAEPLDGQLVTMTLPPLDERDGTEARLEVLYNVGPMSYSASGVRARVEDVEGLGRGARIPLLVDPQVPDKPREERHVRARARALGLVPWGVALGALGALGLFAWELKRTLRAELEPLRKGMLVWLTPDTALPESRREAVFPATYWKQDKKHAVRARLRGGRAPVRNGDKVLAAVLSSLPGEARVIDEELARTLEWVR</sequence>
<proteinExistence type="predicted"/>
<evidence type="ECO:0000313" key="3">
    <source>
        <dbReference type="Proteomes" id="UP000182229"/>
    </source>
</evidence>
<reference evidence="3" key="1">
    <citation type="submission" date="2016-11" db="EMBL/GenBank/DDBJ databases">
        <authorList>
            <person name="Shukria A."/>
            <person name="Stevens D.C."/>
        </authorList>
    </citation>
    <scope>NUCLEOTIDE SEQUENCE [LARGE SCALE GENOMIC DNA]</scope>
    <source>
        <strain evidence="3">Cbfe23</strain>
    </source>
</reference>
<dbReference type="OrthoDB" id="5380649at2"/>
<keyword evidence="3" id="KW-1185">Reference proteome</keyword>
<keyword evidence="1" id="KW-0812">Transmembrane</keyword>
<feature type="transmembrane region" description="Helical" evidence="1">
    <location>
        <begin position="27"/>
        <end position="50"/>
    </location>
</feature>
<comment type="caution">
    <text evidence="2">The sequence shown here is derived from an EMBL/GenBank/DDBJ whole genome shotgun (WGS) entry which is preliminary data.</text>
</comment>
<feature type="transmembrane region" description="Helical" evidence="1">
    <location>
        <begin position="140"/>
        <end position="161"/>
    </location>
</feature>
<dbReference type="STRING" id="83449.BON30_14910"/>
<keyword evidence="1" id="KW-0472">Membrane</keyword>
<dbReference type="Proteomes" id="UP000182229">
    <property type="component" value="Unassembled WGS sequence"/>
</dbReference>
<name>A0A1L9BEA4_9BACT</name>